<feature type="region of interest" description="Disordered" evidence="1">
    <location>
        <begin position="226"/>
        <end position="281"/>
    </location>
</feature>
<dbReference type="AlphaFoldDB" id="A0A8J6HNQ0"/>
<evidence type="ECO:0000313" key="2">
    <source>
        <dbReference type="EMBL" id="KAH0817301.1"/>
    </source>
</evidence>
<evidence type="ECO:0000313" key="3">
    <source>
        <dbReference type="Proteomes" id="UP000719412"/>
    </source>
</evidence>
<protein>
    <submittedName>
        <fullName evidence="2">Uncharacterized protein</fullName>
    </submittedName>
</protein>
<proteinExistence type="predicted"/>
<feature type="compositionally biased region" description="Polar residues" evidence="1">
    <location>
        <begin position="107"/>
        <end position="123"/>
    </location>
</feature>
<feature type="compositionally biased region" description="Basic and acidic residues" evidence="1">
    <location>
        <begin position="226"/>
        <end position="235"/>
    </location>
</feature>
<reference evidence="2" key="2">
    <citation type="submission" date="2021-08" db="EMBL/GenBank/DDBJ databases">
        <authorList>
            <person name="Eriksson T."/>
        </authorList>
    </citation>
    <scope>NUCLEOTIDE SEQUENCE</scope>
    <source>
        <strain evidence="2">Stoneville</strain>
        <tissue evidence="2">Whole head</tissue>
    </source>
</reference>
<accession>A0A8J6HNQ0</accession>
<name>A0A8J6HNQ0_TENMO</name>
<organism evidence="2 3">
    <name type="scientific">Tenebrio molitor</name>
    <name type="common">Yellow mealworm beetle</name>
    <dbReference type="NCBI Taxonomy" id="7067"/>
    <lineage>
        <taxon>Eukaryota</taxon>
        <taxon>Metazoa</taxon>
        <taxon>Ecdysozoa</taxon>
        <taxon>Arthropoda</taxon>
        <taxon>Hexapoda</taxon>
        <taxon>Insecta</taxon>
        <taxon>Pterygota</taxon>
        <taxon>Neoptera</taxon>
        <taxon>Endopterygota</taxon>
        <taxon>Coleoptera</taxon>
        <taxon>Polyphaga</taxon>
        <taxon>Cucujiformia</taxon>
        <taxon>Tenebrionidae</taxon>
        <taxon>Tenebrio</taxon>
    </lineage>
</organism>
<feature type="compositionally biased region" description="Basic and acidic residues" evidence="1">
    <location>
        <begin position="271"/>
        <end position="281"/>
    </location>
</feature>
<reference evidence="2" key="1">
    <citation type="journal article" date="2020" name="J Insects Food Feed">
        <title>The yellow mealworm (Tenebrio molitor) genome: a resource for the emerging insects as food and feed industry.</title>
        <authorList>
            <person name="Eriksson T."/>
            <person name="Andere A."/>
            <person name="Kelstrup H."/>
            <person name="Emery V."/>
            <person name="Picard C."/>
        </authorList>
    </citation>
    <scope>NUCLEOTIDE SEQUENCE</scope>
    <source>
        <strain evidence="2">Stoneville</strain>
        <tissue evidence="2">Whole head</tissue>
    </source>
</reference>
<keyword evidence="3" id="KW-1185">Reference proteome</keyword>
<gene>
    <name evidence="2" type="ORF">GEV33_005490</name>
</gene>
<dbReference type="EMBL" id="JABDTM020019808">
    <property type="protein sequence ID" value="KAH0817301.1"/>
    <property type="molecule type" value="Genomic_DNA"/>
</dbReference>
<sequence length="281" mass="32626">MEHSFILCDSHNFTLNTLHCSRKTFNSRIRVGDKIVTNVVIRRNEGPGYFRRVRSVLFVNGDDQRTECLERKLSRDLSLPLRSVTPRPGSDRFHTMMRLVDRRSISTLNERPQIGNGTSSTAENESEHDESKNVKMIRERSGVPEGYECILESSDHDKRVKTLSTANFRINCGLNGRVMDIWCARRHAGAEPTPRPAVRRWGVAHTPSGQAKIHKLPRFFRWPPERDLKQRDRPQQRILIRVQRRHPRATTMAPERPFPAKKLSSRGSLRRPTEKHQHSFK</sequence>
<feature type="region of interest" description="Disordered" evidence="1">
    <location>
        <begin position="107"/>
        <end position="134"/>
    </location>
</feature>
<comment type="caution">
    <text evidence="2">The sequence shown here is derived from an EMBL/GenBank/DDBJ whole genome shotgun (WGS) entry which is preliminary data.</text>
</comment>
<evidence type="ECO:0000256" key="1">
    <source>
        <dbReference type="SAM" id="MobiDB-lite"/>
    </source>
</evidence>
<dbReference type="Proteomes" id="UP000719412">
    <property type="component" value="Unassembled WGS sequence"/>
</dbReference>